<dbReference type="Gene3D" id="3.40.50.150">
    <property type="entry name" value="Vaccinia Virus protein VP39"/>
    <property type="match status" value="1"/>
</dbReference>
<dbReference type="SUPFAM" id="SSF53335">
    <property type="entry name" value="S-adenosyl-L-methionine-dependent methyltransferases"/>
    <property type="match status" value="1"/>
</dbReference>
<evidence type="ECO:0000259" key="1">
    <source>
        <dbReference type="Pfam" id="PF08241"/>
    </source>
</evidence>
<feature type="domain" description="Methyltransferase type 11" evidence="1">
    <location>
        <begin position="50"/>
        <end position="144"/>
    </location>
</feature>
<dbReference type="PANTHER" id="PTHR42912:SF93">
    <property type="entry name" value="N6-ADENOSINE-METHYLTRANSFERASE TMT1A"/>
    <property type="match status" value="1"/>
</dbReference>
<dbReference type="InterPro" id="IPR013216">
    <property type="entry name" value="Methyltransf_11"/>
</dbReference>
<evidence type="ECO:0000313" key="3">
    <source>
        <dbReference type="Proteomes" id="UP001553161"/>
    </source>
</evidence>
<organism evidence="2 3">
    <name type="scientific">Meridianimarinicoccus marinus</name>
    <dbReference type="NCBI Taxonomy" id="3231483"/>
    <lineage>
        <taxon>Bacteria</taxon>
        <taxon>Pseudomonadati</taxon>
        <taxon>Pseudomonadota</taxon>
        <taxon>Alphaproteobacteria</taxon>
        <taxon>Rhodobacterales</taxon>
        <taxon>Paracoccaceae</taxon>
        <taxon>Meridianimarinicoccus</taxon>
    </lineage>
</organism>
<dbReference type="InterPro" id="IPR029063">
    <property type="entry name" value="SAM-dependent_MTases_sf"/>
</dbReference>
<dbReference type="RefSeq" id="WP_366191568.1">
    <property type="nucleotide sequence ID" value="NZ_JBFBVU010000002.1"/>
</dbReference>
<proteinExistence type="predicted"/>
<sequence length="271" mass="29805">MDKVEYPSGHYPIQNRSGEVERLRIQDAALSGATNNLFDAMGVSSGWRCLDLGCGPGGITKYLLDRVGPDGHVTGLDGDEEFLAVARIDKAANSEFILGDAYATGLPDNKFDLVHVRFLASTAGEPEGLVSEAVRLVAPGGVVAMQEADFHTLRCFPEHPAWTELTKIFIACFPDGRDDPISHRLYRLMRRAGLEEVCYNPVLVGTRAQDAWQDYLPSTINSMEQRIIGDLGVPKNHLERLIADVREHLANPDTVWTSYTVVQTWGRVPGA</sequence>
<dbReference type="Pfam" id="PF08241">
    <property type="entry name" value="Methyltransf_11"/>
    <property type="match status" value="1"/>
</dbReference>
<keyword evidence="2" id="KW-0808">Transferase</keyword>
<reference evidence="2 3" key="1">
    <citation type="submission" date="2024-07" db="EMBL/GenBank/DDBJ databases">
        <authorList>
            <person name="Kang M."/>
        </authorList>
    </citation>
    <scope>NUCLEOTIDE SEQUENCE [LARGE SCALE GENOMIC DNA]</scope>
    <source>
        <strain evidence="2 3">DFM31</strain>
    </source>
</reference>
<keyword evidence="2" id="KW-0489">Methyltransferase</keyword>
<dbReference type="PANTHER" id="PTHR42912">
    <property type="entry name" value="METHYLTRANSFERASE"/>
    <property type="match status" value="1"/>
</dbReference>
<accession>A0ABV3L2T0</accession>
<dbReference type="EMBL" id="JBFBVU010000002">
    <property type="protein sequence ID" value="MEV8465835.1"/>
    <property type="molecule type" value="Genomic_DNA"/>
</dbReference>
<dbReference type="GO" id="GO:0032259">
    <property type="term" value="P:methylation"/>
    <property type="evidence" value="ECO:0007669"/>
    <property type="project" value="UniProtKB-KW"/>
</dbReference>
<dbReference type="InterPro" id="IPR050508">
    <property type="entry name" value="Methyltransf_Superfamily"/>
</dbReference>
<protein>
    <submittedName>
        <fullName evidence="2">Methyltransferase domain-containing protein</fullName>
    </submittedName>
</protein>
<gene>
    <name evidence="2" type="ORF">AB0T83_03445</name>
</gene>
<name>A0ABV3L2T0_9RHOB</name>
<keyword evidence="3" id="KW-1185">Reference proteome</keyword>
<dbReference type="GO" id="GO:0008168">
    <property type="term" value="F:methyltransferase activity"/>
    <property type="evidence" value="ECO:0007669"/>
    <property type="project" value="UniProtKB-KW"/>
</dbReference>
<dbReference type="Proteomes" id="UP001553161">
    <property type="component" value="Unassembled WGS sequence"/>
</dbReference>
<dbReference type="CDD" id="cd02440">
    <property type="entry name" value="AdoMet_MTases"/>
    <property type="match status" value="1"/>
</dbReference>
<comment type="caution">
    <text evidence="2">The sequence shown here is derived from an EMBL/GenBank/DDBJ whole genome shotgun (WGS) entry which is preliminary data.</text>
</comment>
<evidence type="ECO:0000313" key="2">
    <source>
        <dbReference type="EMBL" id="MEV8465835.1"/>
    </source>
</evidence>